<feature type="domain" description="Metallo-beta-lactamase" evidence="1">
    <location>
        <begin position="22"/>
        <end position="199"/>
    </location>
</feature>
<name>A0ABT6NAQ9_9FIRM</name>
<dbReference type="Gene3D" id="3.60.15.10">
    <property type="entry name" value="Ribonuclease Z/Hydroxyacylglutathione hydrolase-like"/>
    <property type="match status" value="1"/>
</dbReference>
<dbReference type="RefSeq" id="WP_281093310.1">
    <property type="nucleotide sequence ID" value="NZ_JARYZI010000002.1"/>
</dbReference>
<comment type="caution">
    <text evidence="2">The sequence shown here is derived from an EMBL/GenBank/DDBJ whole genome shotgun (WGS) entry which is preliminary data.</text>
</comment>
<gene>
    <name evidence="2" type="ORF">QE109_05020</name>
</gene>
<dbReference type="EMBL" id="JARYZI010000002">
    <property type="protein sequence ID" value="MDH8677496.1"/>
    <property type="molecule type" value="Genomic_DNA"/>
</dbReference>
<keyword evidence="3" id="KW-1185">Reference proteome</keyword>
<organism evidence="2 3">
    <name type="scientific">Fusibacter bizertensis</name>
    <dbReference type="NCBI Taxonomy" id="1488331"/>
    <lineage>
        <taxon>Bacteria</taxon>
        <taxon>Bacillati</taxon>
        <taxon>Bacillota</taxon>
        <taxon>Clostridia</taxon>
        <taxon>Eubacteriales</taxon>
        <taxon>Eubacteriales Family XII. Incertae Sedis</taxon>
        <taxon>Fusibacter</taxon>
    </lineage>
</organism>
<proteinExistence type="predicted"/>
<dbReference type="Proteomes" id="UP001158045">
    <property type="component" value="Unassembled WGS sequence"/>
</dbReference>
<evidence type="ECO:0000259" key="1">
    <source>
        <dbReference type="SMART" id="SM00849"/>
    </source>
</evidence>
<dbReference type="InterPro" id="IPR001279">
    <property type="entry name" value="Metallo-B-lactamas"/>
</dbReference>
<reference evidence="2 3" key="1">
    <citation type="submission" date="2023-04" db="EMBL/GenBank/DDBJ databases">
        <title>Fusibacter bizertensis strain WBS, isolated from littoral bottom sediments of the Arctic seas - biochemical and genomic analysis.</title>
        <authorList>
            <person name="Brioukhanov A.L."/>
        </authorList>
    </citation>
    <scope>NUCLEOTIDE SEQUENCE [LARGE SCALE GENOMIC DNA]</scope>
    <source>
        <strain evidence="2 3">WBS</strain>
    </source>
</reference>
<dbReference type="InterPro" id="IPR036866">
    <property type="entry name" value="RibonucZ/Hydroxyglut_hydro"/>
</dbReference>
<evidence type="ECO:0000313" key="3">
    <source>
        <dbReference type="Proteomes" id="UP001158045"/>
    </source>
</evidence>
<dbReference type="PANTHER" id="PTHR42951">
    <property type="entry name" value="METALLO-BETA-LACTAMASE DOMAIN-CONTAINING"/>
    <property type="match status" value="1"/>
</dbReference>
<protein>
    <submittedName>
        <fullName evidence="2">MBL fold metallo-hydrolase</fullName>
    </submittedName>
</protein>
<dbReference type="Pfam" id="PF00753">
    <property type="entry name" value="Lactamase_B"/>
    <property type="match status" value="1"/>
</dbReference>
<accession>A0ABT6NAQ9</accession>
<dbReference type="SUPFAM" id="SSF56281">
    <property type="entry name" value="Metallo-hydrolase/oxidoreductase"/>
    <property type="match status" value="1"/>
</dbReference>
<dbReference type="SMART" id="SM00849">
    <property type="entry name" value="Lactamase_B"/>
    <property type="match status" value="1"/>
</dbReference>
<evidence type="ECO:0000313" key="2">
    <source>
        <dbReference type="EMBL" id="MDH8677496.1"/>
    </source>
</evidence>
<sequence length="221" mass="25686">MKIKQVGTRNFIFTYYDSEDWDLNLQLIIGEKYNYIIDPGIGAHTLNPMINFASVRNQNPFIIINTHYHWDHIWANCLVKEATIISHRSCIEAITRDWERSIQKNKVYLKDPVEMRLPSLVFEERLEFFEDRIILFHTPGHTYDSISVYDQAEQVLNVGDNIGDTPELIIPELECNVDIYRDSVLKYKALNPKMIISGHNQPMKSEVLDRILGELATNSSS</sequence>
<dbReference type="InterPro" id="IPR050855">
    <property type="entry name" value="NDM-1-like"/>
</dbReference>
<dbReference type="PANTHER" id="PTHR42951:SF18">
    <property type="entry name" value="METALLO-HYDROLASE MJ0296-RELATED"/>
    <property type="match status" value="1"/>
</dbReference>